<keyword evidence="2" id="KW-1185">Reference proteome</keyword>
<proteinExistence type="predicted"/>
<organism evidence="1 2">
    <name type="scientific">Paenibacillus gansuensis</name>
    <dbReference type="NCBI Taxonomy" id="306542"/>
    <lineage>
        <taxon>Bacteria</taxon>
        <taxon>Bacillati</taxon>
        <taxon>Bacillota</taxon>
        <taxon>Bacilli</taxon>
        <taxon>Bacillales</taxon>
        <taxon>Paenibacillaceae</taxon>
        <taxon>Paenibacillus</taxon>
    </lineage>
</organism>
<dbReference type="Proteomes" id="UP001597541">
    <property type="component" value="Unassembled WGS sequence"/>
</dbReference>
<sequence length="324" mass="35603">MIYLHDGHIRDIGINWHELTYVVESTLRSSAAGNCVHPLKPYLRYGDRANRIIAMPAYVGEPLHLAGIKWIASFPGNHALGLPRAHNTLLLNDASTGKPTAFFQSGLLNCLRTAAVSGVMTTAFLKARPLEKLRVGIIGWGPIGRAHLEMFIGLFEDRLDQVMIYDLKPVAAESIPESVRSITLIADYWQSVYRESAICATCTVSPERYIDQAPPRGSLLLNVSLRDYLPESVSSLKAVVVDDWQEICRENTDIEQLHLTCGLREEDAILLEDVVCGSGLADYASSDEPVFFNPMGLAVFDIAIAGHYLQEAVRLGAGVVLEDG</sequence>
<dbReference type="Pfam" id="PF02423">
    <property type="entry name" value="OCD_Mu_crystall"/>
    <property type="match status" value="1"/>
</dbReference>
<dbReference type="InterPro" id="IPR023401">
    <property type="entry name" value="ODC_N"/>
</dbReference>
<dbReference type="Gene3D" id="3.30.1780.10">
    <property type="entry name" value="ornithine cyclodeaminase, domain 1"/>
    <property type="match status" value="1"/>
</dbReference>
<reference evidence="2" key="1">
    <citation type="journal article" date="2019" name="Int. J. Syst. Evol. Microbiol.">
        <title>The Global Catalogue of Microorganisms (GCM) 10K type strain sequencing project: providing services to taxonomists for standard genome sequencing and annotation.</title>
        <authorList>
            <consortium name="The Broad Institute Genomics Platform"/>
            <consortium name="The Broad Institute Genome Sequencing Center for Infectious Disease"/>
            <person name="Wu L."/>
            <person name="Ma J."/>
        </authorList>
    </citation>
    <scope>NUCLEOTIDE SEQUENCE [LARGE SCALE GENOMIC DNA]</scope>
    <source>
        <strain evidence="2">KCTC 3950</strain>
    </source>
</reference>
<dbReference type="PANTHER" id="PTHR13812">
    <property type="entry name" value="KETIMINE REDUCTASE MU-CRYSTALLIN"/>
    <property type="match status" value="1"/>
</dbReference>
<dbReference type="InterPro" id="IPR036291">
    <property type="entry name" value="NAD(P)-bd_dom_sf"/>
</dbReference>
<accession>A0ABW5PLU4</accession>
<dbReference type="PIRSF" id="PIRSF001439">
    <property type="entry name" value="CryM"/>
    <property type="match status" value="1"/>
</dbReference>
<gene>
    <name evidence="1" type="ORF">ACFSUF_23245</name>
</gene>
<evidence type="ECO:0000313" key="2">
    <source>
        <dbReference type="Proteomes" id="UP001597541"/>
    </source>
</evidence>
<dbReference type="RefSeq" id="WP_377607103.1">
    <property type="nucleotide sequence ID" value="NZ_JBHUME010000019.1"/>
</dbReference>
<dbReference type="InterPro" id="IPR003462">
    <property type="entry name" value="ODC_Mu_crystall"/>
</dbReference>
<dbReference type="PANTHER" id="PTHR13812:SF19">
    <property type="entry name" value="KETIMINE REDUCTASE MU-CRYSTALLIN"/>
    <property type="match status" value="1"/>
</dbReference>
<dbReference type="Gene3D" id="3.40.50.720">
    <property type="entry name" value="NAD(P)-binding Rossmann-like Domain"/>
    <property type="match status" value="1"/>
</dbReference>
<dbReference type="SUPFAM" id="SSF51735">
    <property type="entry name" value="NAD(P)-binding Rossmann-fold domains"/>
    <property type="match status" value="1"/>
</dbReference>
<protein>
    <submittedName>
        <fullName evidence="1">2,3-diaminopropionate biosynthesis protein SbnB</fullName>
    </submittedName>
</protein>
<dbReference type="EMBL" id="JBHUME010000019">
    <property type="protein sequence ID" value="MFD2615322.1"/>
    <property type="molecule type" value="Genomic_DNA"/>
</dbReference>
<comment type="caution">
    <text evidence="1">The sequence shown here is derived from an EMBL/GenBank/DDBJ whole genome shotgun (WGS) entry which is preliminary data.</text>
</comment>
<name>A0ABW5PLU4_9BACL</name>
<evidence type="ECO:0000313" key="1">
    <source>
        <dbReference type="EMBL" id="MFD2615322.1"/>
    </source>
</evidence>